<sequence length="416" mass="45182">MSAAKRSASTRAARLAARASPYHASVTLFEAADALEPEAGPSAPSPRRSKRIKLEADTTPEPAGVLVADLEDAPKTRKVKAKVKAEATTPLTLTSSTPVSHATNSKSRSPKKAKLIPQSLEIPHPPPPRWKETYDMIKDMRSHIVAPVDTMGCDQAQFKEQDPKNQRFATLVSLMLSSQTKDEVTDAAVTKLREAVGGTLSVNAIIAADESAVSEAIAKVGFWRRKTQYIRQTAQRLRDDFDSDVPKTVDELCSLPGVGPKMAFLALQVAWKLNVGIGVDVHVHRITNRLGWHRKPTKNPEETRLVGSTCQFALKCMMLSCRLNLQSWLPTELHPEINHLLVGFGQMICLPVGPRCNSCQLSTAGLCPSAQKTSGRKTQKILVNEYAGSGSSGPKVDIMVEETVPKQEPGDGLVDS</sequence>
<organism evidence="1 2">
    <name type="scientific">Leucogyrophana mollusca</name>
    <dbReference type="NCBI Taxonomy" id="85980"/>
    <lineage>
        <taxon>Eukaryota</taxon>
        <taxon>Fungi</taxon>
        <taxon>Dikarya</taxon>
        <taxon>Basidiomycota</taxon>
        <taxon>Agaricomycotina</taxon>
        <taxon>Agaricomycetes</taxon>
        <taxon>Agaricomycetidae</taxon>
        <taxon>Boletales</taxon>
        <taxon>Boletales incertae sedis</taxon>
        <taxon>Leucogyrophana</taxon>
    </lineage>
</organism>
<name>A0ACB8BU64_9AGAM</name>
<accession>A0ACB8BU64</accession>
<dbReference type="Proteomes" id="UP000790709">
    <property type="component" value="Unassembled WGS sequence"/>
</dbReference>
<keyword evidence="2" id="KW-1185">Reference proteome</keyword>
<comment type="caution">
    <text evidence="1">The sequence shown here is derived from an EMBL/GenBank/DDBJ whole genome shotgun (WGS) entry which is preliminary data.</text>
</comment>
<evidence type="ECO:0000313" key="2">
    <source>
        <dbReference type="Proteomes" id="UP000790709"/>
    </source>
</evidence>
<dbReference type="EMBL" id="MU266356">
    <property type="protein sequence ID" value="KAH7928163.1"/>
    <property type="molecule type" value="Genomic_DNA"/>
</dbReference>
<protein>
    <submittedName>
        <fullName evidence="1">DNA glycosylase</fullName>
    </submittedName>
</protein>
<reference evidence="1" key="1">
    <citation type="journal article" date="2021" name="New Phytol.">
        <title>Evolutionary innovations through gain and loss of genes in the ectomycorrhizal Boletales.</title>
        <authorList>
            <person name="Wu G."/>
            <person name="Miyauchi S."/>
            <person name="Morin E."/>
            <person name="Kuo A."/>
            <person name="Drula E."/>
            <person name="Varga T."/>
            <person name="Kohler A."/>
            <person name="Feng B."/>
            <person name="Cao Y."/>
            <person name="Lipzen A."/>
            <person name="Daum C."/>
            <person name="Hundley H."/>
            <person name="Pangilinan J."/>
            <person name="Johnson J."/>
            <person name="Barry K."/>
            <person name="LaButti K."/>
            <person name="Ng V."/>
            <person name="Ahrendt S."/>
            <person name="Min B."/>
            <person name="Choi I.G."/>
            <person name="Park H."/>
            <person name="Plett J.M."/>
            <person name="Magnuson J."/>
            <person name="Spatafora J.W."/>
            <person name="Nagy L.G."/>
            <person name="Henrissat B."/>
            <person name="Grigoriev I.V."/>
            <person name="Yang Z.L."/>
            <person name="Xu J."/>
            <person name="Martin F.M."/>
        </authorList>
    </citation>
    <scope>NUCLEOTIDE SEQUENCE</scope>
    <source>
        <strain evidence="1">KUC20120723A-06</strain>
    </source>
</reference>
<gene>
    <name evidence="1" type="ORF">BV22DRAFT_1083520</name>
</gene>
<proteinExistence type="predicted"/>
<evidence type="ECO:0000313" key="1">
    <source>
        <dbReference type="EMBL" id="KAH7928163.1"/>
    </source>
</evidence>